<feature type="compositionally biased region" description="Low complexity" evidence="2">
    <location>
        <begin position="490"/>
        <end position="501"/>
    </location>
</feature>
<dbReference type="AlphaFoldDB" id="A0A7J7X9B6"/>
<evidence type="ECO:0000256" key="2">
    <source>
        <dbReference type="SAM" id="MobiDB-lite"/>
    </source>
</evidence>
<dbReference type="CDD" id="cd13409">
    <property type="entry name" value="TNFRSF8"/>
    <property type="match status" value="1"/>
</dbReference>
<dbReference type="SMART" id="SM00208">
    <property type="entry name" value="TNFR"/>
    <property type="match status" value="3"/>
</dbReference>
<dbReference type="PROSITE" id="PS50050">
    <property type="entry name" value="TNFR_NGFR_2"/>
    <property type="match status" value="2"/>
</dbReference>
<keyword evidence="3" id="KW-0812">Transmembrane</keyword>
<dbReference type="InterPro" id="IPR052862">
    <property type="entry name" value="TNFR_superfamily_member_8"/>
</dbReference>
<keyword evidence="3" id="KW-1133">Transmembrane helix</keyword>
<feature type="region of interest" description="Disordered" evidence="2">
    <location>
        <begin position="548"/>
        <end position="598"/>
    </location>
</feature>
<evidence type="ECO:0000313" key="7">
    <source>
        <dbReference type="Proteomes" id="UP000585614"/>
    </source>
</evidence>
<feature type="chain" id="PRO_5029791803" evidence="4">
    <location>
        <begin position="19"/>
        <end position="598"/>
    </location>
</feature>
<protein>
    <submittedName>
        <fullName evidence="6">TNF receptor superfamily member 8</fullName>
    </submittedName>
</protein>
<dbReference type="Proteomes" id="UP000585614">
    <property type="component" value="Unassembled WGS sequence"/>
</dbReference>
<comment type="caution">
    <text evidence="1">Lacks conserved residue(s) required for the propagation of feature annotation.</text>
</comment>
<feature type="compositionally biased region" description="Polar residues" evidence="2">
    <location>
        <begin position="171"/>
        <end position="189"/>
    </location>
</feature>
<gene>
    <name evidence="6" type="ORF">mRhiFer1_017330</name>
</gene>
<feature type="region of interest" description="Disordered" evidence="2">
    <location>
        <begin position="490"/>
        <end position="511"/>
    </location>
</feature>
<dbReference type="InterPro" id="IPR001368">
    <property type="entry name" value="TNFR/NGFR_Cys_rich_reg"/>
</dbReference>
<dbReference type="PANTHER" id="PTHR47497:SF1">
    <property type="entry name" value="TUMOR NECROSIS FACTOR RECEPTOR SUPERFAMILY MEMBER 8"/>
    <property type="match status" value="1"/>
</dbReference>
<feature type="domain" description="TNFR-Cys" evidence="5">
    <location>
        <begin position="241"/>
        <end position="279"/>
    </location>
</feature>
<proteinExistence type="predicted"/>
<reference evidence="6 7" key="1">
    <citation type="journal article" date="2020" name="Nature">
        <title>Six reference-quality genomes reveal evolution of bat adaptations.</title>
        <authorList>
            <person name="Jebb D."/>
            <person name="Huang Z."/>
            <person name="Pippel M."/>
            <person name="Hughes G.M."/>
            <person name="Lavrichenko K."/>
            <person name="Devanna P."/>
            <person name="Winkler S."/>
            <person name="Jermiin L.S."/>
            <person name="Skirmuntt E.C."/>
            <person name="Katzourakis A."/>
            <person name="Burkitt-Gray L."/>
            <person name="Ray D.A."/>
            <person name="Sullivan K.A.M."/>
            <person name="Roscito J.G."/>
            <person name="Kirilenko B.M."/>
            <person name="Davalos L.M."/>
            <person name="Corthals A.P."/>
            <person name="Power M.L."/>
            <person name="Jones G."/>
            <person name="Ransome R.D."/>
            <person name="Dechmann D.K.N."/>
            <person name="Locatelli A.G."/>
            <person name="Puechmaille S.J."/>
            <person name="Fedrigo O."/>
            <person name="Jarvis E.D."/>
            <person name="Hiller M."/>
            <person name="Vernes S.C."/>
            <person name="Myers E.W."/>
            <person name="Teeling E.C."/>
        </authorList>
    </citation>
    <scope>NUCLEOTIDE SEQUENCE [LARGE SCALE GENOMIC DNA]</scope>
    <source>
        <strain evidence="6">MRhiFer1</strain>
        <tissue evidence="6">Lung</tissue>
    </source>
</reference>
<dbReference type="Pfam" id="PF00020">
    <property type="entry name" value="TNFR_c6"/>
    <property type="match status" value="3"/>
</dbReference>
<dbReference type="GO" id="GO:0004888">
    <property type="term" value="F:transmembrane signaling receptor activity"/>
    <property type="evidence" value="ECO:0007669"/>
    <property type="project" value="InterPro"/>
</dbReference>
<evidence type="ECO:0000256" key="1">
    <source>
        <dbReference type="PROSITE-ProRule" id="PRU00206"/>
    </source>
</evidence>
<feature type="repeat" description="TNFR-Cys" evidence="1">
    <location>
        <begin position="106"/>
        <end position="148"/>
    </location>
</feature>
<keyword evidence="1" id="KW-1015">Disulfide bond</keyword>
<comment type="caution">
    <text evidence="6">The sequence shown here is derived from an EMBL/GenBank/DDBJ whole genome shotgun (WGS) entry which is preliminary data.</text>
</comment>
<feature type="disulfide bond" evidence="1">
    <location>
        <begin position="130"/>
        <end position="148"/>
    </location>
</feature>
<feature type="region of interest" description="Disordered" evidence="2">
    <location>
        <begin position="315"/>
        <end position="347"/>
    </location>
</feature>
<evidence type="ECO:0000259" key="5">
    <source>
        <dbReference type="PROSITE" id="PS50050"/>
    </source>
</evidence>
<dbReference type="PANTHER" id="PTHR47497">
    <property type="entry name" value="TUMOR NECROSIS FACTOR RECEPTOR SUPERFAMILY MEMBER 8"/>
    <property type="match status" value="1"/>
</dbReference>
<evidence type="ECO:0000256" key="4">
    <source>
        <dbReference type="SAM" id="SignalP"/>
    </source>
</evidence>
<feature type="transmembrane region" description="Helical" evidence="3">
    <location>
        <begin position="393"/>
        <end position="412"/>
    </location>
</feature>
<keyword evidence="4" id="KW-0732">Signal</keyword>
<dbReference type="InterPro" id="IPR020416">
    <property type="entry name" value="TNFR_8"/>
</dbReference>
<accession>A0A7J7X9B6</accession>
<feature type="repeat" description="TNFR-Cys" evidence="1">
    <location>
        <begin position="241"/>
        <end position="279"/>
    </location>
</feature>
<dbReference type="PROSITE" id="PS00652">
    <property type="entry name" value="TNFR_NGFR_1"/>
    <property type="match status" value="2"/>
</dbReference>
<dbReference type="EMBL" id="JACAGC010000009">
    <property type="protein sequence ID" value="KAF6345910.1"/>
    <property type="molecule type" value="Genomic_DNA"/>
</dbReference>
<evidence type="ECO:0000313" key="6">
    <source>
        <dbReference type="EMBL" id="KAF6345910.1"/>
    </source>
</evidence>
<feature type="region of interest" description="Disordered" evidence="2">
    <location>
        <begin position="154"/>
        <end position="226"/>
    </location>
</feature>
<evidence type="ECO:0000256" key="3">
    <source>
        <dbReference type="SAM" id="Phobius"/>
    </source>
</evidence>
<dbReference type="PRINTS" id="PR01923">
    <property type="entry name" value="TNFACTORR8"/>
</dbReference>
<organism evidence="6 7">
    <name type="scientific">Rhinolophus ferrumequinum</name>
    <name type="common">Greater horseshoe bat</name>
    <dbReference type="NCBI Taxonomy" id="59479"/>
    <lineage>
        <taxon>Eukaryota</taxon>
        <taxon>Metazoa</taxon>
        <taxon>Chordata</taxon>
        <taxon>Craniata</taxon>
        <taxon>Vertebrata</taxon>
        <taxon>Euteleostomi</taxon>
        <taxon>Mammalia</taxon>
        <taxon>Eutheria</taxon>
        <taxon>Laurasiatheria</taxon>
        <taxon>Chiroptera</taxon>
        <taxon>Yinpterochiroptera</taxon>
        <taxon>Rhinolophoidea</taxon>
        <taxon>Rhinolophidae</taxon>
        <taxon>Rhinolophinae</taxon>
        <taxon>Rhinolophus</taxon>
    </lineage>
</organism>
<dbReference type="Gene3D" id="2.10.50.10">
    <property type="entry name" value="Tumor Necrosis Factor Receptor, subunit A, domain 2"/>
    <property type="match status" value="3"/>
</dbReference>
<feature type="compositionally biased region" description="Basic and acidic residues" evidence="2">
    <location>
        <begin position="502"/>
        <end position="511"/>
    </location>
</feature>
<keyword evidence="6" id="KW-0675">Receptor</keyword>
<dbReference type="InterPro" id="IPR034002">
    <property type="entry name" value="TNFRSF8_N"/>
</dbReference>
<feature type="signal peptide" evidence="4">
    <location>
        <begin position="1"/>
        <end position="18"/>
    </location>
</feature>
<feature type="domain" description="TNFR-Cys" evidence="5">
    <location>
        <begin position="106"/>
        <end position="148"/>
    </location>
</feature>
<sequence length="598" mass="64464">MCPLHPVLGLLLVGALRAFPQGRAPRDASPGDPGCYYDKAAGKCYHRCPPELSLKQLCPQVPSDCRKQCGQDYYLDQECRCVACVSCEDDLVEKKPCSWNSSRVCECRAGMYCATTAINSCARCFPHSICPTGMIVKFPGTAERDTVCELPSPGASPDCSTSPEDCKAPASGTTLQAKSIRTSASSDARTTLLGGGPPFTPENYSKMTRDPSSPPSMGKPSLDPGPAPQLCLQGSSDCRKQCDQDYFLDRDGRCKACVSCSGGDLVEKTPCTWNSSRVCECRPGMVCVTSATNSCARCVACPIFPPGMVTKCQRTAEKDTTQEPPSPGTHLNCSTKPEDREAPSSTTLYLAESQTSEGRGEGITHARGDASISTSAPISFSSMGRPLLVSEPVLWLIVLLLVVIGSSSFLLCHRRACRKWIRQKLHLCYPVQTFRPKPDPVDSMPQRNTILMKSTVTEPCTKELGLMSPPAVETCPNVGATSLESLRLLDASPDDSPLSPRDLPEPRVTTEHTNNKIEKIYIMKADTVIVGTVKTEVPEGRSLAAPAAPELEDDLEMDHAPHYPEQETEPPLGSGRDVMFSVEEEGKEDPSPTTASGK</sequence>
<dbReference type="SUPFAM" id="SSF57586">
    <property type="entry name" value="TNF receptor-like"/>
    <property type="match status" value="1"/>
</dbReference>
<keyword evidence="3" id="KW-0472">Membrane</keyword>
<dbReference type="GO" id="GO:0007165">
    <property type="term" value="P:signal transduction"/>
    <property type="evidence" value="ECO:0007669"/>
    <property type="project" value="InterPro"/>
</dbReference>
<name>A0A7J7X9B6_RHIFE</name>